<proteinExistence type="predicted"/>
<name>A0A926ZJS4_9CYAN</name>
<dbReference type="InterPro" id="IPR056091">
    <property type="entry name" value="DUF7674"/>
</dbReference>
<comment type="caution">
    <text evidence="2">The sequence shown here is derived from an EMBL/GenBank/DDBJ whole genome shotgun (WGS) entry which is preliminary data.</text>
</comment>
<evidence type="ECO:0000313" key="2">
    <source>
        <dbReference type="EMBL" id="MBD2185315.1"/>
    </source>
</evidence>
<gene>
    <name evidence="2" type="ORF">H6G03_30280</name>
</gene>
<dbReference type="EMBL" id="JACJPW010000116">
    <property type="protein sequence ID" value="MBD2185315.1"/>
    <property type="molecule type" value="Genomic_DNA"/>
</dbReference>
<dbReference type="RefSeq" id="WP_190473447.1">
    <property type="nucleotide sequence ID" value="NZ_JACJPW010000116.1"/>
</dbReference>
<dbReference type="AlphaFoldDB" id="A0A926ZJS4"/>
<organism evidence="2 3">
    <name type="scientific">Aerosakkonema funiforme FACHB-1375</name>
    <dbReference type="NCBI Taxonomy" id="2949571"/>
    <lineage>
        <taxon>Bacteria</taxon>
        <taxon>Bacillati</taxon>
        <taxon>Cyanobacteriota</taxon>
        <taxon>Cyanophyceae</taxon>
        <taxon>Oscillatoriophycideae</taxon>
        <taxon>Aerosakkonematales</taxon>
        <taxon>Aerosakkonemataceae</taxon>
        <taxon>Aerosakkonema</taxon>
    </lineage>
</organism>
<protein>
    <recommendedName>
        <fullName evidence="1">DUF7674 domain-containing protein</fullName>
    </recommendedName>
</protein>
<feature type="domain" description="DUF7674" evidence="1">
    <location>
        <begin position="12"/>
        <end position="123"/>
    </location>
</feature>
<evidence type="ECO:0000259" key="1">
    <source>
        <dbReference type="Pfam" id="PF24722"/>
    </source>
</evidence>
<reference evidence="2" key="1">
    <citation type="journal article" date="2015" name="ISME J.">
        <title>Draft Genome Sequence of Streptomyces incarnatus NRRL8089, which Produces the Nucleoside Antibiotic Sinefungin.</title>
        <authorList>
            <person name="Oshima K."/>
            <person name="Hattori M."/>
            <person name="Shimizu H."/>
            <person name="Fukuda K."/>
            <person name="Nemoto M."/>
            <person name="Inagaki K."/>
            <person name="Tamura T."/>
        </authorList>
    </citation>
    <scope>NUCLEOTIDE SEQUENCE</scope>
    <source>
        <strain evidence="2">FACHB-1375</strain>
    </source>
</reference>
<reference evidence="2" key="2">
    <citation type="submission" date="2020-08" db="EMBL/GenBank/DDBJ databases">
        <authorList>
            <person name="Chen M."/>
            <person name="Teng W."/>
            <person name="Zhao L."/>
            <person name="Hu C."/>
            <person name="Zhou Y."/>
            <person name="Han B."/>
            <person name="Song L."/>
            <person name="Shu W."/>
        </authorList>
    </citation>
    <scope>NUCLEOTIDE SEQUENCE</scope>
    <source>
        <strain evidence="2">FACHB-1375</strain>
    </source>
</reference>
<evidence type="ECO:0000313" key="3">
    <source>
        <dbReference type="Proteomes" id="UP000641646"/>
    </source>
</evidence>
<keyword evidence="3" id="KW-1185">Reference proteome</keyword>
<dbReference type="Pfam" id="PF24722">
    <property type="entry name" value="DUF7674"/>
    <property type="match status" value="1"/>
</dbReference>
<dbReference type="Proteomes" id="UP000641646">
    <property type="component" value="Unassembled WGS sequence"/>
</dbReference>
<accession>A0A926ZJS4</accession>
<sequence length="131" mass="15057">MTEIKFDNLGEHLVTAIPELRSQYESELEWWGDEQSGAHIIFGDILNPYLISLLELGDREDTIKRIFAFLEQLANHEDTQIQEVVAVTVCERLGDNKNLLAKARQYMGNTTLCFSDQIEEFWGREKAIAPL</sequence>